<organism evidence="1 2">
    <name type="scientific">Sinocyclocheilus anshuiensis</name>
    <dbReference type="NCBI Taxonomy" id="1608454"/>
    <lineage>
        <taxon>Eukaryota</taxon>
        <taxon>Metazoa</taxon>
        <taxon>Chordata</taxon>
        <taxon>Craniata</taxon>
        <taxon>Vertebrata</taxon>
        <taxon>Euteleostomi</taxon>
        <taxon>Actinopterygii</taxon>
        <taxon>Neopterygii</taxon>
        <taxon>Teleostei</taxon>
        <taxon>Ostariophysi</taxon>
        <taxon>Cypriniformes</taxon>
        <taxon>Cyprinidae</taxon>
        <taxon>Cyprininae</taxon>
        <taxon>Sinocyclocheilus</taxon>
    </lineage>
</organism>
<proteinExistence type="predicted"/>
<dbReference type="Ensembl" id="ENSSANT00000074325.1">
    <property type="protein sequence ID" value="ENSSANP00000069910.1"/>
    <property type="gene ID" value="ENSSANG00000034889.1"/>
</dbReference>
<evidence type="ECO:0000313" key="1">
    <source>
        <dbReference type="Ensembl" id="ENSSANP00000069910.1"/>
    </source>
</evidence>
<dbReference type="AlphaFoldDB" id="A0A671QII5"/>
<name>A0A671QII5_9TELE</name>
<protein>
    <submittedName>
        <fullName evidence="1">Uncharacterized protein</fullName>
    </submittedName>
</protein>
<sequence length="90" mass="10133">MREPVVRYVDTETNAMIKYDVSLDSGTSERLSEISKFTAQVVDREGCPLSFTEITRLCFILSDSEMSRCVLISPLWRPIVNSLGSVDLTI</sequence>
<keyword evidence="2" id="KW-1185">Reference proteome</keyword>
<reference evidence="1" key="2">
    <citation type="submission" date="2025-09" db="UniProtKB">
        <authorList>
            <consortium name="Ensembl"/>
        </authorList>
    </citation>
    <scope>IDENTIFICATION</scope>
</reference>
<reference evidence="1" key="1">
    <citation type="submission" date="2025-08" db="UniProtKB">
        <authorList>
            <consortium name="Ensembl"/>
        </authorList>
    </citation>
    <scope>IDENTIFICATION</scope>
</reference>
<evidence type="ECO:0000313" key="2">
    <source>
        <dbReference type="Proteomes" id="UP000472260"/>
    </source>
</evidence>
<dbReference type="Proteomes" id="UP000472260">
    <property type="component" value="Unassembled WGS sequence"/>
</dbReference>
<accession>A0A671QII5</accession>